<evidence type="ECO:0000256" key="4">
    <source>
        <dbReference type="ARBA" id="ARBA00022695"/>
    </source>
</evidence>
<feature type="domain" description="DNA polymerase III delta subunit C-terminal" evidence="8">
    <location>
        <begin position="217"/>
        <end position="322"/>
    </location>
</feature>
<reference evidence="10" key="1">
    <citation type="submission" date="2007-10" db="EMBL/GenBank/DDBJ databases">
        <title>Complete genome of Alkaliphilus oremlandii OhILAs.</title>
        <authorList>
            <person name="Copeland A."/>
            <person name="Lucas S."/>
            <person name="Lapidus A."/>
            <person name="Barry K."/>
            <person name="Detter J.C."/>
            <person name="Glavina del Rio T."/>
            <person name="Hammon N."/>
            <person name="Israni S."/>
            <person name="Dalin E."/>
            <person name="Tice H."/>
            <person name="Pitluck S."/>
            <person name="Chain P."/>
            <person name="Malfatti S."/>
            <person name="Shin M."/>
            <person name="Vergez L."/>
            <person name="Schmutz J."/>
            <person name="Larimer F."/>
            <person name="Land M."/>
            <person name="Hauser L."/>
            <person name="Kyrpides N."/>
            <person name="Mikhailova N."/>
            <person name="Stolz J.F."/>
            <person name="Dawson A."/>
            <person name="Fisher E."/>
            <person name="Crable B."/>
            <person name="Perera E."/>
            <person name="Lisak J."/>
            <person name="Ranganathan M."/>
            <person name="Basu P."/>
            <person name="Richardson P."/>
        </authorList>
    </citation>
    <scope>NUCLEOTIDE SEQUENCE [LARGE SCALE GENOMIC DNA]</scope>
    <source>
        <strain evidence="10">OhILAs</strain>
    </source>
</reference>
<protein>
    <recommendedName>
        <fullName evidence="2">DNA polymerase III subunit delta'</fullName>
        <ecNumber evidence="1">2.7.7.7</ecNumber>
    </recommendedName>
</protein>
<evidence type="ECO:0000259" key="8">
    <source>
        <dbReference type="Pfam" id="PF09115"/>
    </source>
</evidence>
<organism evidence="9 10">
    <name type="scientific">Alkaliphilus oremlandii (strain OhILAs)</name>
    <name type="common">Clostridium oremlandii (strain OhILAs)</name>
    <dbReference type="NCBI Taxonomy" id="350688"/>
    <lineage>
        <taxon>Bacteria</taxon>
        <taxon>Bacillati</taxon>
        <taxon>Bacillota</taxon>
        <taxon>Clostridia</taxon>
        <taxon>Peptostreptococcales</taxon>
        <taxon>Natronincolaceae</taxon>
        <taxon>Alkaliphilus</taxon>
    </lineage>
</organism>
<dbReference type="SUPFAM" id="SSF52540">
    <property type="entry name" value="P-loop containing nucleoside triphosphate hydrolases"/>
    <property type="match status" value="1"/>
</dbReference>
<evidence type="ECO:0000256" key="5">
    <source>
        <dbReference type="ARBA" id="ARBA00022705"/>
    </source>
</evidence>
<dbReference type="GO" id="GO:0006261">
    <property type="term" value="P:DNA-templated DNA replication"/>
    <property type="evidence" value="ECO:0007669"/>
    <property type="project" value="TreeGrafter"/>
</dbReference>
<name>A8MEG1_ALKOO</name>
<keyword evidence="4 9" id="KW-0548">Nucleotidyltransferase</keyword>
<dbReference type="KEGG" id="aoe:Clos_0062"/>
<evidence type="ECO:0000256" key="3">
    <source>
        <dbReference type="ARBA" id="ARBA00022679"/>
    </source>
</evidence>
<dbReference type="HOGENOM" id="CLU_006229_4_0_9"/>
<evidence type="ECO:0000256" key="7">
    <source>
        <dbReference type="ARBA" id="ARBA00049244"/>
    </source>
</evidence>
<gene>
    <name evidence="9" type="ordered locus">Clos_0062</name>
</gene>
<dbReference type="PANTHER" id="PTHR11669">
    <property type="entry name" value="REPLICATION FACTOR C / DNA POLYMERASE III GAMMA-TAU SUBUNIT"/>
    <property type="match status" value="1"/>
</dbReference>
<evidence type="ECO:0000256" key="2">
    <source>
        <dbReference type="ARBA" id="ARBA00014363"/>
    </source>
</evidence>
<evidence type="ECO:0000256" key="1">
    <source>
        <dbReference type="ARBA" id="ARBA00012417"/>
    </source>
</evidence>
<evidence type="ECO:0000256" key="6">
    <source>
        <dbReference type="ARBA" id="ARBA00022932"/>
    </source>
</evidence>
<sequence>MTLESIVGQEKAIKNLEKAVLENQVAHAYLFEGAEGLGKKALALKLAAALVCFDHSKRPCGKCNSCLKINSGNHPGIKIIEEAGTIKVDEVRELIKDIQLKPYEGSHKVYIICDADKMNIQGQNALLKTLEEPPAYATLILLTTKKSSLLPTIISRCQSIKLSPVSSDRIKSYLIQEKDMDPDRAQMLAALSEGIIGKALDLLSNEDFYKRREDTIDLCNALMGAKVLNILEYTMFFEEQKIYVEQILDLMVSWYRDVFVYKETGNIELITNVDKKQELDLKAGRIDFRKLRDIIFIIENAKNNLKSNVQFHLNIEVMLLNIQEVLSKW</sequence>
<keyword evidence="3 9" id="KW-0808">Transferase</keyword>
<dbReference type="GO" id="GO:0003677">
    <property type="term" value="F:DNA binding"/>
    <property type="evidence" value="ECO:0007669"/>
    <property type="project" value="InterPro"/>
</dbReference>
<dbReference type="GO" id="GO:0008408">
    <property type="term" value="F:3'-5' exonuclease activity"/>
    <property type="evidence" value="ECO:0007669"/>
    <property type="project" value="InterPro"/>
</dbReference>
<evidence type="ECO:0000313" key="9">
    <source>
        <dbReference type="EMBL" id="ABW17632.1"/>
    </source>
</evidence>
<dbReference type="Pfam" id="PF13177">
    <property type="entry name" value="DNA_pol3_delta2"/>
    <property type="match status" value="1"/>
</dbReference>
<keyword evidence="5" id="KW-0235">DNA replication</keyword>
<dbReference type="InterPro" id="IPR015199">
    <property type="entry name" value="DNA_pol_III_delta_C"/>
</dbReference>
<dbReference type="NCBIfam" id="TIGR00678">
    <property type="entry name" value="holB"/>
    <property type="match status" value="1"/>
</dbReference>
<keyword evidence="6" id="KW-0239">DNA-directed DNA polymerase</keyword>
<dbReference type="Gene3D" id="3.40.50.300">
    <property type="entry name" value="P-loop containing nucleotide triphosphate hydrolases"/>
    <property type="match status" value="1"/>
</dbReference>
<proteinExistence type="predicted"/>
<accession>A8MEG1</accession>
<dbReference type="InterPro" id="IPR004622">
    <property type="entry name" value="DNA_pol_HolB"/>
</dbReference>
<comment type="catalytic activity">
    <reaction evidence="7">
        <text>DNA(n) + a 2'-deoxyribonucleoside 5'-triphosphate = DNA(n+1) + diphosphate</text>
        <dbReference type="Rhea" id="RHEA:22508"/>
        <dbReference type="Rhea" id="RHEA-COMP:17339"/>
        <dbReference type="Rhea" id="RHEA-COMP:17340"/>
        <dbReference type="ChEBI" id="CHEBI:33019"/>
        <dbReference type="ChEBI" id="CHEBI:61560"/>
        <dbReference type="ChEBI" id="CHEBI:173112"/>
        <dbReference type="EC" id="2.7.7.7"/>
    </reaction>
</comment>
<dbReference type="PANTHER" id="PTHR11669:SF8">
    <property type="entry name" value="DNA POLYMERASE III SUBUNIT DELTA"/>
    <property type="match status" value="1"/>
</dbReference>
<dbReference type="EMBL" id="CP000853">
    <property type="protein sequence ID" value="ABW17632.1"/>
    <property type="molecule type" value="Genomic_DNA"/>
</dbReference>
<keyword evidence="10" id="KW-1185">Reference proteome</keyword>
<dbReference type="FunFam" id="3.40.50.300:FF:001255">
    <property type="entry name" value="DNA polymerase III subunit delta"/>
    <property type="match status" value="1"/>
</dbReference>
<dbReference type="InterPro" id="IPR050238">
    <property type="entry name" value="DNA_Rep/Repair_Clamp_Loader"/>
</dbReference>
<dbReference type="AlphaFoldDB" id="A8MEG1"/>
<dbReference type="Pfam" id="PF09115">
    <property type="entry name" value="DNApol3-delta_C"/>
    <property type="match status" value="1"/>
</dbReference>
<evidence type="ECO:0000313" key="10">
    <source>
        <dbReference type="Proteomes" id="UP000000269"/>
    </source>
</evidence>
<dbReference type="GO" id="GO:0009360">
    <property type="term" value="C:DNA polymerase III complex"/>
    <property type="evidence" value="ECO:0007669"/>
    <property type="project" value="InterPro"/>
</dbReference>
<dbReference type="InterPro" id="IPR027417">
    <property type="entry name" value="P-loop_NTPase"/>
</dbReference>
<dbReference type="STRING" id="350688.Clos_0062"/>
<dbReference type="GO" id="GO:0003887">
    <property type="term" value="F:DNA-directed DNA polymerase activity"/>
    <property type="evidence" value="ECO:0007669"/>
    <property type="project" value="UniProtKB-KW"/>
</dbReference>
<dbReference type="Proteomes" id="UP000000269">
    <property type="component" value="Chromosome"/>
</dbReference>
<dbReference type="EC" id="2.7.7.7" evidence="1"/>
<dbReference type="RefSeq" id="WP_012157947.1">
    <property type="nucleotide sequence ID" value="NC_009922.1"/>
</dbReference>
<dbReference type="OrthoDB" id="9810148at2"/>
<dbReference type="eggNOG" id="COG2812">
    <property type="taxonomic scope" value="Bacteria"/>
</dbReference>